<dbReference type="EMBL" id="JAPHNI010000086">
    <property type="protein sequence ID" value="KAJ8116622.1"/>
    <property type="molecule type" value="Genomic_DNA"/>
</dbReference>
<evidence type="ECO:0000313" key="2">
    <source>
        <dbReference type="Proteomes" id="UP001153331"/>
    </source>
</evidence>
<name>A0ACC2INC8_9PLEO</name>
<protein>
    <submittedName>
        <fullName evidence="1">Uncharacterized protein</fullName>
    </submittedName>
</protein>
<evidence type="ECO:0000313" key="1">
    <source>
        <dbReference type="EMBL" id="KAJ8116622.1"/>
    </source>
</evidence>
<organism evidence="1 2">
    <name type="scientific">Boeremia exigua</name>
    <dbReference type="NCBI Taxonomy" id="749465"/>
    <lineage>
        <taxon>Eukaryota</taxon>
        <taxon>Fungi</taxon>
        <taxon>Dikarya</taxon>
        <taxon>Ascomycota</taxon>
        <taxon>Pezizomycotina</taxon>
        <taxon>Dothideomycetes</taxon>
        <taxon>Pleosporomycetidae</taxon>
        <taxon>Pleosporales</taxon>
        <taxon>Pleosporineae</taxon>
        <taxon>Didymellaceae</taxon>
        <taxon>Boeremia</taxon>
    </lineage>
</organism>
<reference evidence="1" key="1">
    <citation type="submission" date="2022-11" db="EMBL/GenBank/DDBJ databases">
        <title>Genome Sequence of Boeremia exigua.</title>
        <authorList>
            <person name="Buettner E."/>
        </authorList>
    </citation>
    <scope>NUCLEOTIDE SEQUENCE</scope>
    <source>
        <strain evidence="1">CU02</strain>
    </source>
</reference>
<dbReference type="Proteomes" id="UP001153331">
    <property type="component" value="Unassembled WGS sequence"/>
</dbReference>
<comment type="caution">
    <text evidence="1">The sequence shown here is derived from an EMBL/GenBank/DDBJ whole genome shotgun (WGS) entry which is preliminary data.</text>
</comment>
<sequence>MKAAPLLVSWHNENAPIYSAHFEPHGKGRLATAGGDNNVRLWKVDSNGEERKVTYLSTLVKHTQAVNVVRWSPRGEVLATAGDDGNVLLWVPAENQTNTHNFEEGLEDKEAWRVRTMCRSIGSEIYDLAWSPDGVYFITGSMDNVARIYNAQTGAIVRQIAEHNHYVQGVAWDPLNEFIATQSSDRSVHVYTLKTKDGQFALDPHNKVTKMDLPARRISSNSPAPPDFGARASFATESAIGIGSPVPSMPGTPQSLALPAMHPPPTSHSRRSSFGAMSSPSMRRSASPAPSMPLPAVMPNSPSMSSIGTLGVRNAPIYFNETLTSFFRRLTFAPDGSLLFTPAGQYKAVHPSLTDVGKPTEDITNTVYIYTRAGLNKPPVAYLPGHKKPSVAVRCSPVYYTLRQNGPPTKHVTIDTSMDDDMPSLPEPVLPSVPPTSHSSMDPPPLTSAPSPAPAASPAPADGDGPPSGPPSAFNLGYRMIYAVATQDAIHIYDTQQQKPLCVVSNLHFATFTDITWSSDGSTLLMTSSDGFCSAVTFAPGELGEKYTGPLASQPKRQATPAAINVNAAQSSNHSTPTPTPTGTSIPIQTIEKPPAMQRQPSAGFPASPSSFVPARPGSPTRSNSVSSIATASSFAPGAGDPNAINAPTPAMSSVPSLAAANSGPVPMWTPPLTPAHGQGNTHSASSSVSGIPGVATGQRESEQSEPSRDDVALPGKKRELQTVPEEEGRENKKRRIAPIPVNMGEGENVTATPQQHNAMGLEEALQECDTFVSEDYIPWSKLAEKHGVVRSTLTRQWRRQTRSREEKAVAQQKLTLQQEVELVKYIEELTSRQIPPTREMIRNFASAVAKEPVSESWVTRFINKYTIDLISKYSTGMDSDRHNADSHSKYKLYFNLLQAKIDEYNVEVEDTYNMDKKGFLIGITTRTKHVFSRQSWVEEIKAGEHNAFVSSSSTGWNNNDIGLAWLKQVFNRFTKAKAQRKYRLLILDGHGSHVTMDFINYCDKNKILLAILPPHSTYTLQPLDVVMFKPLSTAYSKELTTYLHHGQGLAKVKKSDFFHLFWKAWVGTFTQELILRSFEATGIAPLQPNVILQRFEKPSPEASDSNSSSNSVYSGKDWLKIETLLRKVAKDEGSKELRKISCSLHHISIQNSLLHHEIAGLKEVLKTQKKHKNKSKNLDLQQKKWAQGGAVFWSPRKVEEAREREKTKQQEQRAEELRKAEIAELRKANKLYKEKIAEEKQEAKRKAINERDKELQNAQKAIQLSQRGRGRPLKAAAAKKKPARRGVGACRAPKPATPPPPSCTYKTRSGCTATLYN</sequence>
<gene>
    <name evidence="1" type="ORF">OPT61_g1994</name>
</gene>
<keyword evidence="2" id="KW-1185">Reference proteome</keyword>
<accession>A0ACC2INC8</accession>
<proteinExistence type="predicted"/>